<protein>
    <submittedName>
        <fullName evidence="2">DUF397 domain-containing protein</fullName>
    </submittedName>
</protein>
<dbReference type="Pfam" id="PF04149">
    <property type="entry name" value="DUF397"/>
    <property type="match status" value="1"/>
</dbReference>
<dbReference type="EMBL" id="CP109535">
    <property type="protein sequence ID" value="WTZ00124.1"/>
    <property type="molecule type" value="Genomic_DNA"/>
</dbReference>
<evidence type="ECO:0000313" key="2">
    <source>
        <dbReference type="EMBL" id="WTZ00124.1"/>
    </source>
</evidence>
<dbReference type="InterPro" id="IPR007278">
    <property type="entry name" value="DUF397"/>
</dbReference>
<feature type="domain" description="DUF397" evidence="1">
    <location>
        <begin position="2"/>
        <end position="50"/>
    </location>
</feature>
<proteinExistence type="predicted"/>
<sequence>MKSSHSAGDGGQCVEVAAANTSVFVRDSKQAEGPVLHVGTGQWATFVRMAARG</sequence>
<accession>A0AAU3H401</accession>
<reference evidence="2" key="1">
    <citation type="submission" date="2022-10" db="EMBL/GenBank/DDBJ databases">
        <title>The complete genomes of actinobacterial strains from the NBC collection.</title>
        <authorList>
            <person name="Joergensen T.S."/>
            <person name="Alvarez Arevalo M."/>
            <person name="Sterndorff E.B."/>
            <person name="Faurdal D."/>
            <person name="Vuksanovic O."/>
            <person name="Mourched A.-S."/>
            <person name="Charusanti P."/>
            <person name="Shaw S."/>
            <person name="Blin K."/>
            <person name="Weber T."/>
        </authorList>
    </citation>
    <scope>NUCLEOTIDE SEQUENCE</scope>
    <source>
        <strain evidence="2">NBC_01401</strain>
    </source>
</reference>
<evidence type="ECO:0000259" key="1">
    <source>
        <dbReference type="Pfam" id="PF04149"/>
    </source>
</evidence>
<dbReference type="AlphaFoldDB" id="A0AAU3H401"/>
<name>A0AAU3H401_9ACTN</name>
<gene>
    <name evidence="2" type="ORF">OG626_12420</name>
</gene>
<organism evidence="2">
    <name type="scientific">Streptomyces sp. NBC_01401</name>
    <dbReference type="NCBI Taxonomy" id="2903854"/>
    <lineage>
        <taxon>Bacteria</taxon>
        <taxon>Bacillati</taxon>
        <taxon>Actinomycetota</taxon>
        <taxon>Actinomycetes</taxon>
        <taxon>Kitasatosporales</taxon>
        <taxon>Streptomycetaceae</taxon>
        <taxon>Streptomyces</taxon>
    </lineage>
</organism>